<feature type="domain" description="Hikeshi-like C-terminal" evidence="3">
    <location>
        <begin position="142"/>
        <end position="198"/>
    </location>
</feature>
<comment type="similarity">
    <text evidence="1">Belongs to the OPI10 family.</text>
</comment>
<feature type="domain" description="Hikeshi-like N-terminal" evidence="2">
    <location>
        <begin position="6"/>
        <end position="134"/>
    </location>
</feature>
<comment type="caution">
    <text evidence="4">The sequence shown here is derived from an EMBL/GenBank/DDBJ whole genome shotgun (WGS) entry which is preliminary data.</text>
</comment>
<keyword evidence="5" id="KW-1185">Reference proteome</keyword>
<dbReference type="InterPro" id="IPR031318">
    <property type="entry name" value="OPI10"/>
</dbReference>
<dbReference type="OrthoDB" id="10248398at2759"/>
<evidence type="ECO:0000256" key="1">
    <source>
        <dbReference type="ARBA" id="ARBA00006623"/>
    </source>
</evidence>
<evidence type="ECO:0000259" key="3">
    <source>
        <dbReference type="Pfam" id="PF21057"/>
    </source>
</evidence>
<proteinExistence type="inferred from homology"/>
<dbReference type="Proteomes" id="UP000186922">
    <property type="component" value="Unassembled WGS sequence"/>
</dbReference>
<dbReference type="GO" id="GO:0005829">
    <property type="term" value="C:cytosol"/>
    <property type="evidence" value="ECO:0007669"/>
    <property type="project" value="TreeGrafter"/>
</dbReference>
<reference evidence="4 5" key="1">
    <citation type="journal article" date="2016" name="Nat. Commun.">
        <title>Extremotolerant tardigrade genome and improved radiotolerance of human cultured cells by tardigrade-unique protein.</title>
        <authorList>
            <person name="Hashimoto T."/>
            <person name="Horikawa D.D."/>
            <person name="Saito Y."/>
            <person name="Kuwahara H."/>
            <person name="Kozuka-Hata H."/>
            <person name="Shin-I T."/>
            <person name="Minakuchi Y."/>
            <person name="Ohishi K."/>
            <person name="Motoyama A."/>
            <person name="Aizu T."/>
            <person name="Enomoto A."/>
            <person name="Kondo K."/>
            <person name="Tanaka S."/>
            <person name="Hara Y."/>
            <person name="Koshikawa S."/>
            <person name="Sagara H."/>
            <person name="Miura T."/>
            <person name="Yokobori S."/>
            <person name="Miyagawa K."/>
            <person name="Suzuki Y."/>
            <person name="Kubo T."/>
            <person name="Oyama M."/>
            <person name="Kohara Y."/>
            <person name="Fujiyama A."/>
            <person name="Arakawa K."/>
            <person name="Katayama T."/>
            <person name="Toyoda A."/>
            <person name="Kunieda T."/>
        </authorList>
    </citation>
    <scope>NUCLEOTIDE SEQUENCE [LARGE SCALE GENOMIC DNA]</scope>
    <source>
        <strain evidence="4 5">YOKOZUNA-1</strain>
    </source>
</reference>
<dbReference type="PANTHER" id="PTHR12925">
    <property type="entry name" value="HIKESHI FAMILY MEMBER"/>
    <property type="match status" value="1"/>
</dbReference>
<dbReference type="PANTHER" id="PTHR12925:SF0">
    <property type="entry name" value="PROTEIN HIKESHI"/>
    <property type="match status" value="1"/>
</dbReference>
<name>A0A1D1VX25_RAMVA</name>
<dbReference type="InterPro" id="IPR008493">
    <property type="entry name" value="Hikeshi-like_N"/>
</dbReference>
<dbReference type="GO" id="GO:0061608">
    <property type="term" value="F:nuclear import signal receptor activity"/>
    <property type="evidence" value="ECO:0007669"/>
    <property type="project" value="TreeGrafter"/>
</dbReference>
<dbReference type="GO" id="GO:0005634">
    <property type="term" value="C:nucleus"/>
    <property type="evidence" value="ECO:0007669"/>
    <property type="project" value="TreeGrafter"/>
</dbReference>
<evidence type="ECO:0000313" key="5">
    <source>
        <dbReference type="Proteomes" id="UP000186922"/>
    </source>
</evidence>
<evidence type="ECO:0000259" key="2">
    <source>
        <dbReference type="Pfam" id="PF05603"/>
    </source>
</evidence>
<accession>A0A1D1VX25</accession>
<dbReference type="EMBL" id="BDGG01000012">
    <property type="protein sequence ID" value="GAV05476.1"/>
    <property type="molecule type" value="Genomic_DNA"/>
</dbReference>
<dbReference type="GO" id="GO:0030544">
    <property type="term" value="F:Hsp70 protein binding"/>
    <property type="evidence" value="ECO:0007669"/>
    <property type="project" value="TreeGrafter"/>
</dbReference>
<dbReference type="AlphaFoldDB" id="A0A1D1VX25"/>
<dbReference type="Pfam" id="PF05603">
    <property type="entry name" value="Hikeshi-like_N"/>
    <property type="match status" value="1"/>
</dbReference>
<protein>
    <submittedName>
        <fullName evidence="4">Uncharacterized protein</fullName>
    </submittedName>
</protein>
<organism evidence="4 5">
    <name type="scientific">Ramazzottius varieornatus</name>
    <name type="common">Water bear</name>
    <name type="synonym">Tardigrade</name>
    <dbReference type="NCBI Taxonomy" id="947166"/>
    <lineage>
        <taxon>Eukaryota</taxon>
        <taxon>Metazoa</taxon>
        <taxon>Ecdysozoa</taxon>
        <taxon>Tardigrada</taxon>
        <taxon>Eutardigrada</taxon>
        <taxon>Parachela</taxon>
        <taxon>Hypsibioidea</taxon>
        <taxon>Ramazzottiidae</taxon>
        <taxon>Ramazzottius</taxon>
    </lineage>
</organism>
<sequence>MIGLLVSGRPVQSFKPVPGDQSRFMAAITDADAINHIVVFLTLPLPEGIGAGVHFSWPDTGDAAPDWTYLGFLSNQKPSAIYKIIKPRKSAMEKDGMPQSSALVAFGPSRPHQAGVGISLEPLVNLSSVTASASTETVQKTSMEQFCQKMLDSFANYALSFAIQNPANPDESYVPTKAVTMWVDSFKRKLEADPNFWKGS</sequence>
<dbReference type="GO" id="GO:0006606">
    <property type="term" value="P:protein import into nucleus"/>
    <property type="evidence" value="ECO:0007669"/>
    <property type="project" value="TreeGrafter"/>
</dbReference>
<evidence type="ECO:0000313" key="4">
    <source>
        <dbReference type="EMBL" id="GAV05476.1"/>
    </source>
</evidence>
<dbReference type="InterPro" id="IPR048364">
    <property type="entry name" value="Hikeshi-like_C"/>
</dbReference>
<gene>
    <name evidence="4" type="primary">RvY_15605-1</name>
    <name evidence="4" type="synonym">RvY_15605.1</name>
    <name evidence="4" type="ORF">RvY_15605</name>
</gene>
<dbReference type="Pfam" id="PF21057">
    <property type="entry name" value="Hikeshi-like_C"/>
    <property type="match status" value="1"/>
</dbReference>
<dbReference type="STRING" id="947166.A0A1D1VX25"/>